<keyword evidence="4" id="KW-0175">Coiled coil</keyword>
<keyword evidence="3" id="KW-0611">Plant defense</keyword>
<evidence type="ECO:0000313" key="7">
    <source>
        <dbReference type="Proteomes" id="UP000222542"/>
    </source>
</evidence>
<evidence type="ECO:0000256" key="1">
    <source>
        <dbReference type="ARBA" id="ARBA00022737"/>
    </source>
</evidence>
<keyword evidence="1" id="KW-0677">Repeat</keyword>
<feature type="coiled-coil region" evidence="4">
    <location>
        <begin position="127"/>
        <end position="178"/>
    </location>
</feature>
<dbReference type="GO" id="GO:0000166">
    <property type="term" value="F:nucleotide binding"/>
    <property type="evidence" value="ECO:0007669"/>
    <property type="project" value="UniProtKB-KW"/>
</dbReference>
<proteinExistence type="predicted"/>
<reference evidence="6 7" key="2">
    <citation type="journal article" date="2017" name="Genome Biol.">
        <title>New reference genome sequences of hot pepper reveal the massive evolution of plant disease-resistance genes by retroduplication.</title>
        <authorList>
            <person name="Kim S."/>
            <person name="Park J."/>
            <person name="Yeom S.I."/>
            <person name="Kim Y.M."/>
            <person name="Seo E."/>
            <person name="Kim K.T."/>
            <person name="Kim M.S."/>
            <person name="Lee J.M."/>
            <person name="Cheong K."/>
            <person name="Shin H.S."/>
            <person name="Kim S.B."/>
            <person name="Han K."/>
            <person name="Lee J."/>
            <person name="Park M."/>
            <person name="Lee H.A."/>
            <person name="Lee H.Y."/>
            <person name="Lee Y."/>
            <person name="Oh S."/>
            <person name="Lee J.H."/>
            <person name="Choi E."/>
            <person name="Choi E."/>
            <person name="Lee S.E."/>
            <person name="Jeon J."/>
            <person name="Kim H."/>
            <person name="Choi G."/>
            <person name="Song H."/>
            <person name="Lee J."/>
            <person name="Lee S.C."/>
            <person name="Kwon J.K."/>
            <person name="Lee H.Y."/>
            <person name="Koo N."/>
            <person name="Hong Y."/>
            <person name="Kim R.W."/>
            <person name="Kang W.H."/>
            <person name="Huh J.H."/>
            <person name="Kang B.C."/>
            <person name="Yang T.J."/>
            <person name="Lee Y.H."/>
            <person name="Bennetzen J.L."/>
            <person name="Choi D."/>
        </authorList>
    </citation>
    <scope>NUCLEOTIDE SEQUENCE [LARGE SCALE GENOMIC DNA]</scope>
    <source>
        <strain evidence="7">cv. CM334</strain>
    </source>
</reference>
<evidence type="ECO:0000259" key="5">
    <source>
        <dbReference type="Pfam" id="PF18052"/>
    </source>
</evidence>
<sequence length="299" mass="32932">MLAFSLERTITSTVVCDQTTEPSGRLGSINNHSARSTVEFLGTVIQESCGTTKGVSLTSGIGGIPCYYGVKTLECYKRKQLISGMDIGLAVGGAFLSSALNVLFDRLAPHGELLKMFQKNKHDVGLLERLEDILLGLQIVLSDAENKQASDPLVRKWLNKLQRAVDGAENLLEEVNYEALGLKVEGQHQNLVETSNHQVSDLNLSLSDDIFLNIEEKLKDTITKLEVFEKQIGRLGLQKHFDSGKKIETRTPSTSLIDESDVFGRQNEIDEFIDRLLSKDASEKSPTVVPIVGMGAWAR</sequence>
<reference evidence="6 7" key="1">
    <citation type="journal article" date="2014" name="Nat. Genet.">
        <title>Genome sequence of the hot pepper provides insights into the evolution of pungency in Capsicum species.</title>
        <authorList>
            <person name="Kim S."/>
            <person name="Park M."/>
            <person name="Yeom S.I."/>
            <person name="Kim Y.M."/>
            <person name="Lee J.M."/>
            <person name="Lee H.A."/>
            <person name="Seo E."/>
            <person name="Choi J."/>
            <person name="Cheong K."/>
            <person name="Kim K.T."/>
            <person name="Jung K."/>
            <person name="Lee G.W."/>
            <person name="Oh S.K."/>
            <person name="Bae C."/>
            <person name="Kim S.B."/>
            <person name="Lee H.Y."/>
            <person name="Kim S.Y."/>
            <person name="Kim M.S."/>
            <person name="Kang B.C."/>
            <person name="Jo Y.D."/>
            <person name="Yang H.B."/>
            <person name="Jeong H.J."/>
            <person name="Kang W.H."/>
            <person name="Kwon J.K."/>
            <person name="Shin C."/>
            <person name="Lim J.Y."/>
            <person name="Park J.H."/>
            <person name="Huh J.H."/>
            <person name="Kim J.S."/>
            <person name="Kim B.D."/>
            <person name="Cohen O."/>
            <person name="Paran I."/>
            <person name="Suh M.C."/>
            <person name="Lee S.B."/>
            <person name="Kim Y.K."/>
            <person name="Shin Y."/>
            <person name="Noh S.J."/>
            <person name="Park J."/>
            <person name="Seo Y.S."/>
            <person name="Kwon S.Y."/>
            <person name="Kim H.A."/>
            <person name="Park J.M."/>
            <person name="Kim H.J."/>
            <person name="Choi S.B."/>
            <person name="Bosland P.W."/>
            <person name="Reeves G."/>
            <person name="Jo S.H."/>
            <person name="Lee B.W."/>
            <person name="Cho H.T."/>
            <person name="Choi H.S."/>
            <person name="Lee M.S."/>
            <person name="Yu Y."/>
            <person name="Do Choi Y."/>
            <person name="Park B.S."/>
            <person name="van Deynze A."/>
            <person name="Ashrafi H."/>
            <person name="Hill T."/>
            <person name="Kim W.T."/>
            <person name="Pai H.S."/>
            <person name="Ahn H.K."/>
            <person name="Yeam I."/>
            <person name="Giovannoni J.J."/>
            <person name="Rose J.K."/>
            <person name="Sorensen I."/>
            <person name="Lee S.J."/>
            <person name="Kim R.W."/>
            <person name="Choi I.Y."/>
            <person name="Choi B.S."/>
            <person name="Lim J.S."/>
            <person name="Lee Y.H."/>
            <person name="Choi D."/>
        </authorList>
    </citation>
    <scope>NUCLEOTIDE SEQUENCE [LARGE SCALE GENOMIC DNA]</scope>
    <source>
        <strain evidence="7">cv. CM334</strain>
    </source>
</reference>
<dbReference type="Pfam" id="PF18052">
    <property type="entry name" value="Rx_N"/>
    <property type="match status" value="1"/>
</dbReference>
<evidence type="ECO:0000256" key="3">
    <source>
        <dbReference type="ARBA" id="ARBA00022821"/>
    </source>
</evidence>
<keyword evidence="2" id="KW-0547">Nucleotide-binding</keyword>
<feature type="domain" description="Disease resistance N-terminal" evidence="5">
    <location>
        <begin position="95"/>
        <end position="189"/>
    </location>
</feature>
<dbReference type="AlphaFoldDB" id="A0A2G2XV53"/>
<dbReference type="GO" id="GO:0006952">
    <property type="term" value="P:defense response"/>
    <property type="evidence" value="ECO:0007669"/>
    <property type="project" value="UniProtKB-KW"/>
</dbReference>
<evidence type="ECO:0000256" key="4">
    <source>
        <dbReference type="SAM" id="Coils"/>
    </source>
</evidence>
<dbReference type="Proteomes" id="UP000222542">
    <property type="component" value="Unassembled WGS sequence"/>
</dbReference>
<accession>A0A2G2XV53</accession>
<keyword evidence="7" id="KW-1185">Reference proteome</keyword>
<organism evidence="6 7">
    <name type="scientific">Capsicum annuum</name>
    <name type="common">Capsicum pepper</name>
    <dbReference type="NCBI Taxonomy" id="4072"/>
    <lineage>
        <taxon>Eukaryota</taxon>
        <taxon>Viridiplantae</taxon>
        <taxon>Streptophyta</taxon>
        <taxon>Embryophyta</taxon>
        <taxon>Tracheophyta</taxon>
        <taxon>Spermatophyta</taxon>
        <taxon>Magnoliopsida</taxon>
        <taxon>eudicotyledons</taxon>
        <taxon>Gunneridae</taxon>
        <taxon>Pentapetalae</taxon>
        <taxon>asterids</taxon>
        <taxon>lamiids</taxon>
        <taxon>Solanales</taxon>
        <taxon>Solanaceae</taxon>
        <taxon>Solanoideae</taxon>
        <taxon>Capsiceae</taxon>
        <taxon>Capsicum</taxon>
    </lineage>
</organism>
<evidence type="ECO:0000313" key="6">
    <source>
        <dbReference type="EMBL" id="PHT61350.1"/>
    </source>
</evidence>
<protein>
    <recommendedName>
        <fullName evidence="5">Disease resistance N-terminal domain-containing protein</fullName>
    </recommendedName>
</protein>
<dbReference type="Gramene" id="PHT61350">
    <property type="protein sequence ID" value="PHT61350"/>
    <property type="gene ID" value="T459_34795"/>
</dbReference>
<dbReference type="InterPro" id="IPR041118">
    <property type="entry name" value="Rx_N"/>
</dbReference>
<comment type="caution">
    <text evidence="6">The sequence shown here is derived from an EMBL/GenBank/DDBJ whole genome shotgun (WGS) entry which is preliminary data.</text>
</comment>
<dbReference type="STRING" id="4072.A0A2G2XV53"/>
<gene>
    <name evidence="6" type="ORF">T459_34795</name>
</gene>
<dbReference type="EMBL" id="AYRZ02000176">
    <property type="protein sequence ID" value="PHT61350.1"/>
    <property type="molecule type" value="Genomic_DNA"/>
</dbReference>
<name>A0A2G2XV53_CAPAN</name>
<dbReference type="Gene3D" id="1.20.5.4130">
    <property type="match status" value="1"/>
</dbReference>
<evidence type="ECO:0000256" key="2">
    <source>
        <dbReference type="ARBA" id="ARBA00022741"/>
    </source>
</evidence>